<comment type="caution">
    <text evidence="2">The sequence shown here is derived from an EMBL/GenBank/DDBJ whole genome shotgun (WGS) entry which is preliminary data.</text>
</comment>
<dbReference type="Proteomes" id="UP000186817">
    <property type="component" value="Unassembled WGS sequence"/>
</dbReference>
<dbReference type="Gene3D" id="3.30.40.10">
    <property type="entry name" value="Zinc/RING finger domain, C3HC4 (zinc finger)"/>
    <property type="match status" value="1"/>
</dbReference>
<feature type="region of interest" description="Disordered" evidence="1">
    <location>
        <begin position="407"/>
        <end position="453"/>
    </location>
</feature>
<dbReference type="EMBL" id="LSRX01000027">
    <property type="protein sequence ID" value="OLQ13495.1"/>
    <property type="molecule type" value="Genomic_DNA"/>
</dbReference>
<organism evidence="2 3">
    <name type="scientific">Symbiodinium microadriaticum</name>
    <name type="common">Dinoflagellate</name>
    <name type="synonym">Zooxanthella microadriatica</name>
    <dbReference type="NCBI Taxonomy" id="2951"/>
    <lineage>
        <taxon>Eukaryota</taxon>
        <taxon>Sar</taxon>
        <taxon>Alveolata</taxon>
        <taxon>Dinophyceae</taxon>
        <taxon>Suessiales</taxon>
        <taxon>Symbiodiniaceae</taxon>
        <taxon>Symbiodinium</taxon>
    </lineage>
</organism>
<proteinExistence type="predicted"/>
<protein>
    <submittedName>
        <fullName evidence="2">Uncharacterized protein</fullName>
    </submittedName>
</protein>
<name>A0A1Q9F1F4_SYMMI</name>
<dbReference type="SUPFAM" id="SSF57850">
    <property type="entry name" value="RING/U-box"/>
    <property type="match status" value="1"/>
</dbReference>
<evidence type="ECO:0000256" key="1">
    <source>
        <dbReference type="SAM" id="MobiDB-lite"/>
    </source>
</evidence>
<evidence type="ECO:0000313" key="2">
    <source>
        <dbReference type="EMBL" id="OLQ13495.1"/>
    </source>
</evidence>
<dbReference type="AlphaFoldDB" id="A0A1Q9F1F4"/>
<feature type="region of interest" description="Disordered" evidence="1">
    <location>
        <begin position="347"/>
        <end position="388"/>
    </location>
</feature>
<reference evidence="2 3" key="1">
    <citation type="submission" date="2016-02" db="EMBL/GenBank/DDBJ databases">
        <title>Genome analysis of coral dinoflagellate symbionts highlights evolutionary adaptations to a symbiotic lifestyle.</title>
        <authorList>
            <person name="Aranda M."/>
            <person name="Li Y."/>
            <person name="Liew Y.J."/>
            <person name="Baumgarten S."/>
            <person name="Simakov O."/>
            <person name="Wilson M."/>
            <person name="Piel J."/>
            <person name="Ashoor H."/>
            <person name="Bougouffa S."/>
            <person name="Bajic V.B."/>
            <person name="Ryu T."/>
            <person name="Ravasi T."/>
            <person name="Bayer T."/>
            <person name="Micklem G."/>
            <person name="Kim H."/>
            <person name="Bhak J."/>
            <person name="Lajeunesse T.C."/>
            <person name="Voolstra C.R."/>
        </authorList>
    </citation>
    <scope>NUCLEOTIDE SEQUENCE [LARGE SCALE GENOMIC DNA]</scope>
    <source>
        <strain evidence="2 3">CCMP2467</strain>
    </source>
</reference>
<evidence type="ECO:0000313" key="3">
    <source>
        <dbReference type="Proteomes" id="UP000186817"/>
    </source>
</evidence>
<keyword evidence="3" id="KW-1185">Reference proteome</keyword>
<dbReference type="OrthoDB" id="406118at2759"/>
<accession>A0A1Q9F1F4</accession>
<sequence>MSSQPVGLEVAAELPQPQRLEDWSRKLYILAVVYDVSTASCECQKIQVPFRSQNQKGFDFKQEGGVPSNRCMDDIRADEPAWQCPVCNNKLHDTEDCARGWLRLRQSCPTCRSAAFAPPEEVPAPLRSRRRHPRALSEEDWRFKSFWAEDPTPFLNAMRHESCPARQEDDDRDSSEVLPVQYDQERPERPLGRAVRVPSTEGIVAWFSSRIFFKEELLLVEPGRLFYWGVLDGVDRLQKMLLPVFSHIHRDDHCERFCLLHQTRAIARRCGFDGFDDCSGYVRMYVSHFPCISCIAVICQFVRLFPAVRFELDYDNLWKTRFQSGRQHAKPDAAKIFDVLEGAVDDGQSPSAVSDFDSLDMDRGAGRQQKGSDQTWARSAPPFSDILRPRGLPQIAVSGTNVLRSTPAAADPHEELRPSAYPQTAPRGRRRPPRPDAAVPFTTPSPARAAAPQHGRCPHPWAWYWLASQLSEAARVVLLAHEAVVRAVCERTQLR</sequence>
<dbReference type="InterPro" id="IPR013083">
    <property type="entry name" value="Znf_RING/FYVE/PHD"/>
</dbReference>
<gene>
    <name evidence="2" type="ORF">AK812_SmicGene2471</name>
</gene>